<evidence type="ECO:0000313" key="1">
    <source>
        <dbReference type="EMBL" id="RKS82836.1"/>
    </source>
</evidence>
<dbReference type="AlphaFoldDB" id="A0A495R6W4"/>
<dbReference type="RefSeq" id="WP_121303194.1">
    <property type="nucleotide sequence ID" value="NZ_RBWW01000001.1"/>
</dbReference>
<keyword evidence="2" id="KW-1185">Reference proteome</keyword>
<accession>A0A495R6W4</accession>
<proteinExistence type="predicted"/>
<comment type="caution">
    <text evidence="1">The sequence shown here is derived from an EMBL/GenBank/DDBJ whole genome shotgun (WGS) entry which is preliminary data.</text>
</comment>
<reference evidence="1 2" key="1">
    <citation type="submission" date="2018-10" db="EMBL/GenBank/DDBJ databases">
        <title>Genomic Encyclopedia of Archaeal and Bacterial Type Strains, Phase II (KMG-II): from individual species to whole genera.</title>
        <authorList>
            <person name="Goeker M."/>
        </authorList>
    </citation>
    <scope>NUCLEOTIDE SEQUENCE [LARGE SCALE GENOMIC DNA]</scope>
    <source>
        <strain evidence="1 2">DSM 11927</strain>
    </source>
</reference>
<protein>
    <submittedName>
        <fullName evidence="1">Uncharacterized protein</fullName>
    </submittedName>
</protein>
<evidence type="ECO:0000313" key="2">
    <source>
        <dbReference type="Proteomes" id="UP000268233"/>
    </source>
</evidence>
<dbReference type="Proteomes" id="UP000268233">
    <property type="component" value="Unassembled WGS sequence"/>
</dbReference>
<organism evidence="1 2">
    <name type="scientific">Haloarcula quadrata</name>
    <dbReference type="NCBI Taxonomy" id="182779"/>
    <lineage>
        <taxon>Archaea</taxon>
        <taxon>Methanobacteriati</taxon>
        <taxon>Methanobacteriota</taxon>
        <taxon>Stenosarchaea group</taxon>
        <taxon>Halobacteria</taxon>
        <taxon>Halobacteriales</taxon>
        <taxon>Haloarculaceae</taxon>
        <taxon>Haloarcula</taxon>
    </lineage>
</organism>
<gene>
    <name evidence="1" type="ORF">BDK61_2158</name>
</gene>
<dbReference type="EMBL" id="RBWW01000001">
    <property type="protein sequence ID" value="RKS82836.1"/>
    <property type="molecule type" value="Genomic_DNA"/>
</dbReference>
<name>A0A495R6W4_9EURY</name>
<sequence>MPQIATLDIELGPFDVVEIPADSRREFDVENKRLRAYFRANDETKEYVYGEQTADESGVVDVADGSIVLGIDGKTVFVLTPKEAY</sequence>